<reference evidence="3" key="3">
    <citation type="submission" date="2025-08" db="UniProtKB">
        <authorList>
            <consortium name="RefSeq"/>
        </authorList>
    </citation>
    <scope>IDENTIFICATION</scope>
    <source>
        <strain evidence="3">CBS 342.82</strain>
    </source>
</reference>
<sequence>MADWWEWMISWVPSISLLRLWIAPAVGLAFPPTPCHRKSSPQSHTPAGIWLRWGTNVLSVDDARLFISTAEVDHGMIDLGDVLIRYWEKKSVGIIT</sequence>
<name>A0A6J3LQA0_9PEZI</name>
<protein>
    <recommendedName>
        <fullName evidence="4">Secreted protein</fullName>
    </recommendedName>
</protein>
<keyword evidence="2" id="KW-1185">Reference proteome</keyword>
<dbReference type="GeneID" id="54363860"/>
<keyword evidence="1" id="KW-0732">Signal</keyword>
<reference evidence="3" key="2">
    <citation type="submission" date="2020-04" db="EMBL/GenBank/DDBJ databases">
        <authorList>
            <consortium name="NCBI Genome Project"/>
        </authorList>
    </citation>
    <scope>NUCLEOTIDE SEQUENCE</scope>
    <source>
        <strain evidence="3">CBS 342.82</strain>
    </source>
</reference>
<evidence type="ECO:0000313" key="2">
    <source>
        <dbReference type="Proteomes" id="UP000504637"/>
    </source>
</evidence>
<feature type="signal peptide" evidence="1">
    <location>
        <begin position="1"/>
        <end position="29"/>
    </location>
</feature>
<feature type="chain" id="PRO_5026777315" description="Secreted protein" evidence="1">
    <location>
        <begin position="30"/>
        <end position="96"/>
    </location>
</feature>
<accession>A0A6J3LQA0</accession>
<reference evidence="3" key="1">
    <citation type="submission" date="2020-01" db="EMBL/GenBank/DDBJ databases">
        <authorList>
            <consortium name="DOE Joint Genome Institute"/>
            <person name="Haridas S."/>
            <person name="Albert R."/>
            <person name="Binder M."/>
            <person name="Bloem J."/>
            <person name="Labutti K."/>
            <person name="Salamov A."/>
            <person name="Andreopoulos B."/>
            <person name="Baker S.E."/>
            <person name="Barry K."/>
            <person name="Bills G."/>
            <person name="Bluhm B.H."/>
            <person name="Cannon C."/>
            <person name="Castanera R."/>
            <person name="Culley D.E."/>
            <person name="Daum C."/>
            <person name="Ezra D."/>
            <person name="Gonzalez J.B."/>
            <person name="Henrissat B."/>
            <person name="Kuo A."/>
            <person name="Liang C."/>
            <person name="Lipzen A."/>
            <person name="Lutzoni F."/>
            <person name="Magnuson J."/>
            <person name="Mondo S."/>
            <person name="Nolan M."/>
            <person name="Ohm R."/>
            <person name="Pangilinan J."/>
            <person name="Park H.-J."/>
            <person name="Ramirez L."/>
            <person name="Alfaro M."/>
            <person name="Sun H."/>
            <person name="Tritt A."/>
            <person name="Yoshinaga Y."/>
            <person name="Zwiers L.-H."/>
            <person name="Turgeon B.G."/>
            <person name="Goodwin S.B."/>
            <person name="Spatafora J.W."/>
            <person name="Crous P.W."/>
            <person name="Grigoriev I.V."/>
        </authorList>
    </citation>
    <scope>NUCLEOTIDE SEQUENCE</scope>
    <source>
        <strain evidence="3">CBS 342.82</strain>
    </source>
</reference>
<proteinExistence type="predicted"/>
<evidence type="ECO:0000313" key="3">
    <source>
        <dbReference type="RefSeq" id="XP_033455061.1"/>
    </source>
</evidence>
<dbReference type="AlphaFoldDB" id="A0A6J3LQA0"/>
<evidence type="ECO:0000256" key="1">
    <source>
        <dbReference type="SAM" id="SignalP"/>
    </source>
</evidence>
<evidence type="ECO:0008006" key="4">
    <source>
        <dbReference type="Google" id="ProtNLM"/>
    </source>
</evidence>
<gene>
    <name evidence="3" type="ORF">K489DRAFT_385290</name>
</gene>
<dbReference type="Proteomes" id="UP000504637">
    <property type="component" value="Unplaced"/>
</dbReference>
<dbReference type="RefSeq" id="XP_033455061.1">
    <property type="nucleotide sequence ID" value="XM_033606060.1"/>
</dbReference>
<organism evidence="3">
    <name type="scientific">Dissoconium aciculare CBS 342.82</name>
    <dbReference type="NCBI Taxonomy" id="1314786"/>
    <lineage>
        <taxon>Eukaryota</taxon>
        <taxon>Fungi</taxon>
        <taxon>Dikarya</taxon>
        <taxon>Ascomycota</taxon>
        <taxon>Pezizomycotina</taxon>
        <taxon>Dothideomycetes</taxon>
        <taxon>Dothideomycetidae</taxon>
        <taxon>Mycosphaerellales</taxon>
        <taxon>Dissoconiaceae</taxon>
        <taxon>Dissoconium</taxon>
    </lineage>
</organism>